<evidence type="ECO:0000256" key="1">
    <source>
        <dbReference type="SAM" id="SignalP"/>
    </source>
</evidence>
<comment type="caution">
    <text evidence="2">The sequence shown here is derived from an EMBL/GenBank/DDBJ whole genome shotgun (WGS) entry which is preliminary data.</text>
</comment>
<proteinExistence type="predicted"/>
<name>A0AAD5XPA0_9FUNG</name>
<organism evidence="2 3">
    <name type="scientific">Geranomyces variabilis</name>
    <dbReference type="NCBI Taxonomy" id="109894"/>
    <lineage>
        <taxon>Eukaryota</taxon>
        <taxon>Fungi</taxon>
        <taxon>Fungi incertae sedis</taxon>
        <taxon>Chytridiomycota</taxon>
        <taxon>Chytridiomycota incertae sedis</taxon>
        <taxon>Chytridiomycetes</taxon>
        <taxon>Spizellomycetales</taxon>
        <taxon>Powellomycetaceae</taxon>
        <taxon>Geranomyces</taxon>
    </lineage>
</organism>
<sequence>MKLSAILAAALATATLAQSPQNSSCIAPAPFSNCYDQRQAQLNSCPPTDAACLCRASEEMVFCYVNFCASSADLKPVSCHRTALCTQAGQANLTSPGYNGPCDAVSSGTAPPANGTVVSANGTMITPNGTVITPNGTVVPPSGLPVHPSPAAQNGAAAAMTTVPYAAAALFAAIAAMASVL</sequence>
<dbReference type="AlphaFoldDB" id="A0AAD5XPA0"/>
<reference evidence="2" key="1">
    <citation type="submission" date="2020-05" db="EMBL/GenBank/DDBJ databases">
        <title>Phylogenomic resolution of chytrid fungi.</title>
        <authorList>
            <person name="Stajich J.E."/>
            <person name="Amses K."/>
            <person name="Simmons R."/>
            <person name="Seto K."/>
            <person name="Myers J."/>
            <person name="Bonds A."/>
            <person name="Quandt C.A."/>
            <person name="Barry K."/>
            <person name="Liu P."/>
            <person name="Grigoriev I."/>
            <person name="Longcore J.E."/>
            <person name="James T.Y."/>
        </authorList>
    </citation>
    <scope>NUCLEOTIDE SEQUENCE</scope>
    <source>
        <strain evidence="2">JEL0379</strain>
    </source>
</reference>
<feature type="chain" id="PRO_5041964591" description="Extracellular membrane protein CFEM domain-containing protein" evidence="1">
    <location>
        <begin position="18"/>
        <end position="181"/>
    </location>
</feature>
<evidence type="ECO:0008006" key="4">
    <source>
        <dbReference type="Google" id="ProtNLM"/>
    </source>
</evidence>
<keyword evidence="3" id="KW-1185">Reference proteome</keyword>
<dbReference type="Proteomes" id="UP001212152">
    <property type="component" value="Unassembled WGS sequence"/>
</dbReference>
<protein>
    <recommendedName>
        <fullName evidence="4">Extracellular membrane protein CFEM domain-containing protein</fullName>
    </recommendedName>
</protein>
<evidence type="ECO:0000313" key="2">
    <source>
        <dbReference type="EMBL" id="KAJ3171386.1"/>
    </source>
</evidence>
<keyword evidence="1" id="KW-0732">Signal</keyword>
<dbReference type="EMBL" id="JADGJQ010000086">
    <property type="protein sequence ID" value="KAJ3171386.1"/>
    <property type="molecule type" value="Genomic_DNA"/>
</dbReference>
<accession>A0AAD5XPA0</accession>
<feature type="signal peptide" evidence="1">
    <location>
        <begin position="1"/>
        <end position="17"/>
    </location>
</feature>
<gene>
    <name evidence="2" type="ORF">HDU87_008344</name>
</gene>
<evidence type="ECO:0000313" key="3">
    <source>
        <dbReference type="Proteomes" id="UP001212152"/>
    </source>
</evidence>